<sequence>MPLGSQIPSASQCQAYVWQVLLHLYLEISPIHQLGHMAEWVAHRLRFSLIGKQSINDSECLTQEQSSCVNTIRLNMPRKNLHIDFAIASSESNAEVKLSSTTAYHNNSDEEMYDEMNGINLNEEEELE</sequence>
<organism evidence="1 2">
    <name type="scientific">Arabidopsis thaliana</name>
    <name type="common">Mouse-ear cress</name>
    <dbReference type="NCBI Taxonomy" id="3702"/>
    <lineage>
        <taxon>Eukaryota</taxon>
        <taxon>Viridiplantae</taxon>
        <taxon>Streptophyta</taxon>
        <taxon>Embryophyta</taxon>
        <taxon>Tracheophyta</taxon>
        <taxon>Spermatophyta</taxon>
        <taxon>Magnoliopsida</taxon>
        <taxon>eudicotyledons</taxon>
        <taxon>Gunneridae</taxon>
        <taxon>Pentapetalae</taxon>
        <taxon>rosids</taxon>
        <taxon>malvids</taxon>
        <taxon>Brassicales</taxon>
        <taxon>Brassicaceae</taxon>
        <taxon>Camelineae</taxon>
        <taxon>Arabidopsis</taxon>
    </lineage>
</organism>
<dbReference type="Proteomes" id="UP000516314">
    <property type="component" value="Chromosome 2"/>
</dbReference>
<gene>
    <name evidence="1" type="ORF">AT9943_LOCUS6561</name>
</gene>
<dbReference type="EMBL" id="LR881467">
    <property type="protein sequence ID" value="CAD5318326.1"/>
    <property type="molecule type" value="Genomic_DNA"/>
</dbReference>
<evidence type="ECO:0000313" key="1">
    <source>
        <dbReference type="EMBL" id="CAD5318326.1"/>
    </source>
</evidence>
<evidence type="ECO:0000313" key="2">
    <source>
        <dbReference type="Proteomes" id="UP000516314"/>
    </source>
</evidence>
<protein>
    <submittedName>
        <fullName evidence="1">(thale cress) hypothetical protein</fullName>
    </submittedName>
</protein>
<proteinExistence type="predicted"/>
<name>A0A7G2EA89_ARATH</name>
<dbReference type="AlphaFoldDB" id="A0A7G2EA89"/>
<accession>A0A7G2EA89</accession>
<reference evidence="1 2" key="1">
    <citation type="submission" date="2020-09" db="EMBL/GenBank/DDBJ databases">
        <authorList>
            <person name="Ashkenazy H."/>
        </authorList>
    </citation>
    <scope>NUCLEOTIDE SEQUENCE [LARGE SCALE GENOMIC DNA]</scope>
    <source>
        <strain evidence="2">cv. Cdm-0</strain>
    </source>
</reference>